<keyword evidence="2" id="KW-1185">Reference proteome</keyword>
<evidence type="ECO:0000313" key="1">
    <source>
        <dbReference type="EMBL" id="GJU03110.1"/>
    </source>
</evidence>
<comment type="caution">
    <text evidence="1">The sequence shown here is derived from an EMBL/GenBank/DDBJ whole genome shotgun (WGS) entry which is preliminary data.</text>
</comment>
<evidence type="ECO:0000313" key="2">
    <source>
        <dbReference type="Proteomes" id="UP001151760"/>
    </source>
</evidence>
<dbReference type="EMBL" id="BQNB010021121">
    <property type="protein sequence ID" value="GJU03110.1"/>
    <property type="molecule type" value="Genomic_DNA"/>
</dbReference>
<name>A0ABQ5ITR8_9ASTR</name>
<gene>
    <name evidence="1" type="ORF">Tco_1113448</name>
</gene>
<organism evidence="1 2">
    <name type="scientific">Tanacetum coccineum</name>
    <dbReference type="NCBI Taxonomy" id="301880"/>
    <lineage>
        <taxon>Eukaryota</taxon>
        <taxon>Viridiplantae</taxon>
        <taxon>Streptophyta</taxon>
        <taxon>Embryophyta</taxon>
        <taxon>Tracheophyta</taxon>
        <taxon>Spermatophyta</taxon>
        <taxon>Magnoliopsida</taxon>
        <taxon>eudicotyledons</taxon>
        <taxon>Gunneridae</taxon>
        <taxon>Pentapetalae</taxon>
        <taxon>asterids</taxon>
        <taxon>campanulids</taxon>
        <taxon>Asterales</taxon>
        <taxon>Asteraceae</taxon>
        <taxon>Asteroideae</taxon>
        <taxon>Anthemideae</taxon>
        <taxon>Anthemidinae</taxon>
        <taxon>Tanacetum</taxon>
    </lineage>
</organism>
<sequence>MRPLAVYVPEPGRGSSILIDLFTAFALTAQKFRISEAEGLHKGYDRMQKILSQLNQLKANPEDEDINLKFLRALPLLWSQVALHWKNKVKPLRTFVVPPVSANDSMLGRVWSYSPTSVVMIAGCDTEDAIGEGAANIYNLITGADTKKANTAGDAENSFHGVTSEWGNSSKNLSVILIVHVLLDKKWVWNFSNFISKDELGWDDSAFSVFTTNSEEVEGRPHFSRGEMGHTAVKLSRFSWKTLEKVLYWENSYTDAEDEGIFNSGCSRSMTDTDCLVLSKDFMLPDESMFLLLCRNDGSWHAINALAICDAGMVVVGVVRGWVGGFVVGGCGVGGGVAGGGVW</sequence>
<reference evidence="1" key="2">
    <citation type="submission" date="2022-01" db="EMBL/GenBank/DDBJ databases">
        <authorList>
            <person name="Yamashiro T."/>
            <person name="Shiraishi A."/>
            <person name="Satake H."/>
            <person name="Nakayama K."/>
        </authorList>
    </citation>
    <scope>NUCLEOTIDE SEQUENCE</scope>
</reference>
<protein>
    <submittedName>
        <fullName evidence="1">Uncharacterized protein</fullName>
    </submittedName>
</protein>
<accession>A0ABQ5ITR8</accession>
<dbReference type="Proteomes" id="UP001151760">
    <property type="component" value="Unassembled WGS sequence"/>
</dbReference>
<proteinExistence type="predicted"/>
<reference evidence="1" key="1">
    <citation type="journal article" date="2022" name="Int. J. Mol. Sci.">
        <title>Draft Genome of Tanacetum Coccineum: Genomic Comparison of Closely Related Tanacetum-Family Plants.</title>
        <authorList>
            <person name="Yamashiro T."/>
            <person name="Shiraishi A."/>
            <person name="Nakayama K."/>
            <person name="Satake H."/>
        </authorList>
    </citation>
    <scope>NUCLEOTIDE SEQUENCE</scope>
</reference>